<dbReference type="STRING" id="1538463.B0T36_10675"/>
<sequence length="124" mass="13186">MGADPKQWRRLLDSANAGELTLDPAVSEGLDKACDTYLAQLEEIYEASLDVAVVDGFGPFPSGQALKEKFSLKGSGTPQSIDAILREHIETVKLIKQVVAKSIANAQAVDESTGQAITKTGPDQ</sequence>
<dbReference type="OrthoDB" id="4563448at2"/>
<dbReference type="Proteomes" id="UP000188836">
    <property type="component" value="Unassembled WGS sequence"/>
</dbReference>
<comment type="caution">
    <text evidence="1">The sequence shown here is derived from an EMBL/GenBank/DDBJ whole genome shotgun (WGS) entry which is preliminary data.</text>
</comment>
<accession>A0A1V2TDS0</accession>
<proteinExistence type="predicted"/>
<protein>
    <submittedName>
        <fullName evidence="1">Uncharacterized protein</fullName>
    </submittedName>
</protein>
<evidence type="ECO:0000313" key="2">
    <source>
        <dbReference type="Proteomes" id="UP000188836"/>
    </source>
</evidence>
<dbReference type="EMBL" id="MUMY01000014">
    <property type="protein sequence ID" value="ONM47662.1"/>
    <property type="molecule type" value="Genomic_DNA"/>
</dbReference>
<dbReference type="AlphaFoldDB" id="A0A1V2TDS0"/>
<keyword evidence="2" id="KW-1185">Reference proteome</keyword>
<reference evidence="1 2" key="1">
    <citation type="journal article" date="2016" name="Antonie Van Leeuwenhoek">
        <title>Nocardia donostiensis sp. nov., isolated from human respiratory specimens.</title>
        <authorList>
            <person name="Ercibengoa M."/>
            <person name="Bell M."/>
            <person name="Marimon J.M."/>
            <person name="Humrighouse B."/>
            <person name="Klenk H.P."/>
            <person name="Potter G."/>
            <person name="Perez-Trallero E."/>
        </authorList>
    </citation>
    <scope>NUCLEOTIDE SEQUENCE [LARGE SCALE GENOMIC DNA]</scope>
    <source>
        <strain evidence="1 2">X1655</strain>
    </source>
</reference>
<name>A0A1V2TDS0_9NOCA</name>
<evidence type="ECO:0000313" key="1">
    <source>
        <dbReference type="EMBL" id="ONM47662.1"/>
    </source>
</evidence>
<organism evidence="1 2">
    <name type="scientific">Nocardia donostiensis</name>
    <dbReference type="NCBI Taxonomy" id="1538463"/>
    <lineage>
        <taxon>Bacteria</taxon>
        <taxon>Bacillati</taxon>
        <taxon>Actinomycetota</taxon>
        <taxon>Actinomycetes</taxon>
        <taxon>Mycobacteriales</taxon>
        <taxon>Nocardiaceae</taxon>
        <taxon>Nocardia</taxon>
    </lineage>
</organism>
<gene>
    <name evidence="1" type="ORF">B0T46_16630</name>
</gene>